<protein>
    <submittedName>
        <fullName evidence="2">Ig-like domain-containing protein</fullName>
    </submittedName>
</protein>
<dbReference type="Gene3D" id="2.60.40.10">
    <property type="entry name" value="Immunoglobulins"/>
    <property type="match status" value="5"/>
</dbReference>
<reference evidence="2" key="2">
    <citation type="journal article" date="2023" name="Curr. Microbiol.">
        <title>Neisseria montereyensis sp. nov., Isolated from Oropharynx of California Sea Lion (Zalophus californianus): Genomic, Phylogenetic, and Phenotypic Study.</title>
        <authorList>
            <person name="Volokhov D.V."/>
            <person name="Zagorodnyaya T.A."/>
            <person name="Furtak V.A."/>
            <person name="Nattanmai G."/>
            <person name="Randall L."/>
            <person name="Jose S."/>
            <person name="Gao Y."/>
            <person name="Gulland F.M."/>
            <person name="Eisenberg T."/>
            <person name="Delmonte P."/>
            <person name="Blom J."/>
            <person name="Mitchell K.K."/>
        </authorList>
    </citation>
    <scope>NUCLEOTIDE SEQUENCE</scope>
    <source>
        <strain evidence="2">CSL10203-ORH2</strain>
    </source>
</reference>
<gene>
    <name evidence="2" type="ORF">NXS09_07195</name>
</gene>
<organism evidence="2 3">
    <name type="scientific">Neisseria montereyensis</name>
    <dbReference type="NCBI Taxonomy" id="2973938"/>
    <lineage>
        <taxon>Bacteria</taxon>
        <taxon>Pseudomonadati</taxon>
        <taxon>Pseudomonadota</taxon>
        <taxon>Betaproteobacteria</taxon>
        <taxon>Neisseriales</taxon>
        <taxon>Neisseriaceae</taxon>
        <taxon>Neisseria</taxon>
    </lineage>
</organism>
<evidence type="ECO:0000313" key="3">
    <source>
        <dbReference type="Proteomes" id="UP001166947"/>
    </source>
</evidence>
<keyword evidence="3" id="KW-1185">Reference proteome</keyword>
<evidence type="ECO:0000313" key="2">
    <source>
        <dbReference type="EMBL" id="MCS4534085.1"/>
    </source>
</evidence>
<dbReference type="NCBIfam" id="NF012196">
    <property type="entry name" value="Ig_like_ice"/>
    <property type="match status" value="4"/>
</dbReference>
<comment type="caution">
    <text evidence="2">The sequence shown here is derived from an EMBL/GenBank/DDBJ whole genome shotgun (WGS) entry which is preliminary data.</text>
</comment>
<dbReference type="EMBL" id="JANUXW010000005">
    <property type="protein sequence ID" value="MCS4534085.1"/>
    <property type="molecule type" value="Genomic_DNA"/>
</dbReference>
<proteinExistence type="predicted"/>
<reference evidence="2" key="1">
    <citation type="submission" date="2022-08" db="EMBL/GenBank/DDBJ databases">
        <authorList>
            <person name="Volokhov D.V."/>
            <person name="Furtak V.A."/>
            <person name="Zagorodnyaya T.A."/>
        </authorList>
    </citation>
    <scope>NUCLEOTIDE SEQUENCE</scope>
    <source>
        <strain evidence="2">CSL10203-ORH2</strain>
    </source>
</reference>
<feature type="non-terminal residue" evidence="2">
    <location>
        <position position="717"/>
    </location>
</feature>
<dbReference type="NCBIfam" id="NF033510">
    <property type="entry name" value="Ca_tandemer"/>
    <property type="match status" value="5"/>
</dbReference>
<name>A0ABT2FDA1_9NEIS</name>
<dbReference type="InterPro" id="IPR013783">
    <property type="entry name" value="Ig-like_fold"/>
</dbReference>
<dbReference type="InterPro" id="IPR049826">
    <property type="entry name" value="Ig-like_ice"/>
</dbReference>
<evidence type="ECO:0000256" key="1">
    <source>
        <dbReference type="SAM" id="MobiDB-lite"/>
    </source>
</evidence>
<dbReference type="RefSeq" id="WP_259291876.1">
    <property type="nucleotide sequence ID" value="NZ_JANUXW010000005.1"/>
</dbReference>
<accession>A0ABT2FDA1</accession>
<sequence>MNNYTLHILHNGQQETILLKEGETIVLQAQPDTFYQLLDENGQLIEQPTMEWVGDDLQIYSDGLQEGMPDLVLKDYRHQYPIQNSGYLHDMQSTLATAADEASLQQLSMPVAEEVGITTWSSAAPLWGAAAAVAVAGVAAASHGGGGSSSDIGQQQNDAAEQPNEEPKQETNKTEQPAEETQQTEEIKPPVADPIHIGIAVNPVAEDGVINRQESNGMVTFSGTVQTEGEITEKSISLVIGDKTYPAEVKDNSWSANIDGIALAGVQGEQNITVVVEVTDASGRVHSESTVYQYTVDTEIATPSITVNPITADNVINAQESQSQVAVSGTVTNAQTGDAVTLTVGGNTYNTTVQNGGFSADVPGSVLANQNEIGVNVQTADSAGNQTQATAKHTYQVDTDIAIPSITVNPITADNVINAQESQGTVTVSGTVANAQTGDAVTLTVGGNTYNTTVQNGGFSANIDGSVLAAQNEIGVSVQTADSAGNQTQATAQHAYQVDTDIATPSITVNPITADNVINAQESQSQVAVSGTVANAQTGDAVTLTVGDKTYNTTVQNGGFSANIEGSVLAAQNAIGVSVQTADGAGNQTQATAKHAYQVDTDIATPSITVNPITADNVINAQESQSQVAVSGTVANAQTGDAVTLTVGNNTYNTTVQNGEFSANIDGSVLAAQSEIGVSVQTADGAGNQTQATAKHAYQVDTDIATPSITVNPITAD</sequence>
<dbReference type="Proteomes" id="UP001166947">
    <property type="component" value="Unassembled WGS sequence"/>
</dbReference>
<feature type="region of interest" description="Disordered" evidence="1">
    <location>
        <begin position="141"/>
        <end position="194"/>
    </location>
</feature>